<evidence type="ECO:0000313" key="9">
    <source>
        <dbReference type="Proteomes" id="UP001597189"/>
    </source>
</evidence>
<dbReference type="Gene3D" id="3.40.50.1360">
    <property type="match status" value="1"/>
</dbReference>
<evidence type="ECO:0000256" key="3">
    <source>
        <dbReference type="ARBA" id="ARBA00023015"/>
    </source>
</evidence>
<dbReference type="Pfam" id="PF00455">
    <property type="entry name" value="DeoRC"/>
    <property type="match status" value="1"/>
</dbReference>
<dbReference type="InterPro" id="IPR036390">
    <property type="entry name" value="WH_DNA-bd_sf"/>
</dbReference>
<dbReference type="PROSITE" id="PS51000">
    <property type="entry name" value="HTH_DEOR_2"/>
    <property type="match status" value="1"/>
</dbReference>
<dbReference type="Gene3D" id="1.10.10.10">
    <property type="entry name" value="Winged helix-like DNA-binding domain superfamily/Winged helix DNA-binding domain"/>
    <property type="match status" value="1"/>
</dbReference>
<organism evidence="8 9">
    <name type="scientific">Levilactobacillus lanxiensis</name>
    <dbReference type="NCBI Taxonomy" id="2799568"/>
    <lineage>
        <taxon>Bacteria</taxon>
        <taxon>Bacillati</taxon>
        <taxon>Bacillota</taxon>
        <taxon>Bacilli</taxon>
        <taxon>Lactobacillales</taxon>
        <taxon>Lactobacillaceae</taxon>
        <taxon>Levilactobacillus</taxon>
    </lineage>
</organism>
<dbReference type="Proteomes" id="UP001597189">
    <property type="component" value="Unassembled WGS sequence"/>
</dbReference>
<proteinExistence type="predicted"/>
<comment type="function">
    <text evidence="6">Repressor of the lactose catabolism operon. Galactose-6-phosphate is the inducer.</text>
</comment>
<dbReference type="PANTHER" id="PTHR30363:SF4">
    <property type="entry name" value="GLYCEROL-3-PHOSPHATE REGULON REPRESSOR"/>
    <property type="match status" value="1"/>
</dbReference>
<protein>
    <recommendedName>
        <fullName evidence="1">Lactose phosphotransferase system repressor</fullName>
    </recommendedName>
</protein>
<comment type="caution">
    <text evidence="8">The sequence shown here is derived from an EMBL/GenBank/DDBJ whole genome shotgun (WGS) entry which is preliminary data.</text>
</comment>
<evidence type="ECO:0000256" key="5">
    <source>
        <dbReference type="ARBA" id="ARBA00023163"/>
    </source>
</evidence>
<dbReference type="InterPro" id="IPR050313">
    <property type="entry name" value="Carb_Metab_HTH_regulators"/>
</dbReference>
<dbReference type="InterPro" id="IPR001034">
    <property type="entry name" value="DeoR_HTH"/>
</dbReference>
<dbReference type="PROSITE" id="PS00894">
    <property type="entry name" value="HTH_DEOR_1"/>
    <property type="match status" value="1"/>
</dbReference>
<keyword evidence="3" id="KW-0805">Transcription regulation</keyword>
<evidence type="ECO:0000313" key="8">
    <source>
        <dbReference type="EMBL" id="MFD1454067.1"/>
    </source>
</evidence>
<dbReference type="RefSeq" id="WP_203642785.1">
    <property type="nucleotide sequence ID" value="NZ_BOLN01000001.1"/>
</dbReference>
<evidence type="ECO:0000256" key="6">
    <source>
        <dbReference type="ARBA" id="ARBA00024937"/>
    </source>
</evidence>
<feature type="domain" description="HTH deoR-type" evidence="7">
    <location>
        <begin position="2"/>
        <end position="57"/>
    </location>
</feature>
<keyword evidence="2" id="KW-0678">Repressor</keyword>
<evidence type="ECO:0000256" key="4">
    <source>
        <dbReference type="ARBA" id="ARBA00023125"/>
    </source>
</evidence>
<dbReference type="EMBL" id="JBHTOD010000001">
    <property type="protein sequence ID" value="MFD1454067.1"/>
    <property type="molecule type" value="Genomic_DNA"/>
</dbReference>
<dbReference type="SUPFAM" id="SSF46785">
    <property type="entry name" value="Winged helix' DNA-binding domain"/>
    <property type="match status" value="1"/>
</dbReference>
<dbReference type="SMART" id="SM01134">
    <property type="entry name" value="DeoRC"/>
    <property type="match status" value="1"/>
</dbReference>
<dbReference type="GO" id="GO:0003677">
    <property type="term" value="F:DNA binding"/>
    <property type="evidence" value="ECO:0007669"/>
    <property type="project" value="UniProtKB-KW"/>
</dbReference>
<dbReference type="Pfam" id="PF08220">
    <property type="entry name" value="HTH_DeoR"/>
    <property type="match status" value="1"/>
</dbReference>
<name>A0ABW4D277_9LACO</name>
<gene>
    <name evidence="8" type="ORF">ACFQ44_00060</name>
</gene>
<dbReference type="InterPro" id="IPR037171">
    <property type="entry name" value="NagB/RpiA_transferase-like"/>
</dbReference>
<evidence type="ECO:0000256" key="2">
    <source>
        <dbReference type="ARBA" id="ARBA00022491"/>
    </source>
</evidence>
<sequence length="249" mass="27415">MANERREQIIQIVNQQHKVAVTDLAQRTQVSLVTMRKDLTELEAEGLLQRQHGFAVVNNPDDLNYRLAQHHEEKQRIALAAAKLVADNTTIMIESGSACALLADTLGQQEKRVTIVTNSYYIANFVSSYPNLDVFVLGGKYQPESQVVVGSLTKQLLQSFHVEQLFVGTDGFDQTNGFSGANILRTEAAQVMAQRADDLIILTDASKFQKPSLIQQFPLTAVSTVITDSGIAPATADFLRQQSLNLTVV</sequence>
<dbReference type="InterPro" id="IPR014036">
    <property type="entry name" value="DeoR-like_C"/>
</dbReference>
<dbReference type="InterPro" id="IPR018356">
    <property type="entry name" value="Tscrpt_reg_HTH_DeoR_CS"/>
</dbReference>
<evidence type="ECO:0000256" key="1">
    <source>
        <dbReference type="ARBA" id="ARBA00021390"/>
    </source>
</evidence>
<dbReference type="InterPro" id="IPR036388">
    <property type="entry name" value="WH-like_DNA-bd_sf"/>
</dbReference>
<dbReference type="PANTHER" id="PTHR30363">
    <property type="entry name" value="HTH-TYPE TRANSCRIPTIONAL REGULATOR SRLR-RELATED"/>
    <property type="match status" value="1"/>
</dbReference>
<dbReference type="SMART" id="SM00420">
    <property type="entry name" value="HTH_DEOR"/>
    <property type="match status" value="1"/>
</dbReference>
<keyword evidence="5" id="KW-0804">Transcription</keyword>
<reference evidence="9" key="1">
    <citation type="journal article" date="2019" name="Int. J. Syst. Evol. Microbiol.">
        <title>The Global Catalogue of Microorganisms (GCM) 10K type strain sequencing project: providing services to taxonomists for standard genome sequencing and annotation.</title>
        <authorList>
            <consortium name="The Broad Institute Genomics Platform"/>
            <consortium name="The Broad Institute Genome Sequencing Center for Infectious Disease"/>
            <person name="Wu L."/>
            <person name="Ma J."/>
        </authorList>
    </citation>
    <scope>NUCLEOTIDE SEQUENCE [LARGE SCALE GENOMIC DNA]</scope>
    <source>
        <strain evidence="9">CCM 8979</strain>
    </source>
</reference>
<keyword evidence="4 8" id="KW-0238">DNA-binding</keyword>
<dbReference type="PRINTS" id="PR00037">
    <property type="entry name" value="HTHLACR"/>
</dbReference>
<accession>A0ABW4D277</accession>
<evidence type="ECO:0000259" key="7">
    <source>
        <dbReference type="PROSITE" id="PS51000"/>
    </source>
</evidence>
<keyword evidence="9" id="KW-1185">Reference proteome</keyword>
<dbReference type="SUPFAM" id="SSF100950">
    <property type="entry name" value="NagB/RpiA/CoA transferase-like"/>
    <property type="match status" value="1"/>
</dbReference>